<feature type="coiled-coil region" evidence="1">
    <location>
        <begin position="92"/>
        <end position="140"/>
    </location>
</feature>
<gene>
    <name evidence="2" type="primary">DNHD1</name>
    <name evidence="2" type="ORF">Ciccas_009668</name>
</gene>
<reference evidence="2 3" key="1">
    <citation type="submission" date="2024-11" db="EMBL/GenBank/DDBJ databases">
        <title>Adaptive evolution of stress response genes in parasites aligns with host niche diversity.</title>
        <authorList>
            <person name="Hahn C."/>
            <person name="Resl P."/>
        </authorList>
    </citation>
    <scope>NUCLEOTIDE SEQUENCE [LARGE SCALE GENOMIC DNA]</scope>
    <source>
        <strain evidence="2">EGGRZ-B1_66</strain>
        <tissue evidence="2">Body</tissue>
    </source>
</reference>
<evidence type="ECO:0000313" key="2">
    <source>
        <dbReference type="EMBL" id="KAL3311748.1"/>
    </source>
</evidence>
<dbReference type="PANTHER" id="PTHR10676">
    <property type="entry name" value="DYNEIN HEAVY CHAIN FAMILY PROTEIN"/>
    <property type="match status" value="1"/>
</dbReference>
<keyword evidence="1" id="KW-0175">Coiled coil</keyword>
<comment type="caution">
    <text evidence="2">The sequence shown here is derived from an EMBL/GenBank/DDBJ whole genome shotgun (WGS) entry which is preliminary data.</text>
</comment>
<sequence>MQSEMLTQCKTEFLTGIVSEIHWSPRANIVLGPQALLNDTILSYQRIHNQNSLPTDAYFTGNTSNLLYSWKESLAKGFKNEAQRRIDKVSHIEQFQSRLEGIRKEKGKLEDTVNELTAQKNQLQCELGEAERSVRKALQNKEICALAAQEAESQLRSLQGPVEEIKAAAQEEFNSIKDLFETSVRALRILDKGILTEIRSYPNPAQPIVDAMFAVMMVMGKEESWHNVMIQLHNPNFIDDLLFFDHSTLTRSTFAQLNKRMIENPHLCYERAMFCCFKLPSIILWLRAIQNFGLANDKLVTVRN</sequence>
<protein>
    <submittedName>
        <fullName evidence="2">Dynein heavy chain domain 1</fullName>
    </submittedName>
</protein>
<dbReference type="Gene3D" id="1.20.920.20">
    <property type="match status" value="1"/>
</dbReference>
<organism evidence="2 3">
    <name type="scientific">Cichlidogyrus casuarinus</name>
    <dbReference type="NCBI Taxonomy" id="1844966"/>
    <lineage>
        <taxon>Eukaryota</taxon>
        <taxon>Metazoa</taxon>
        <taxon>Spiralia</taxon>
        <taxon>Lophotrochozoa</taxon>
        <taxon>Platyhelminthes</taxon>
        <taxon>Monogenea</taxon>
        <taxon>Monopisthocotylea</taxon>
        <taxon>Dactylogyridea</taxon>
        <taxon>Ancyrocephalidae</taxon>
        <taxon>Cichlidogyrus</taxon>
    </lineage>
</organism>
<accession>A0ABD2PXC9</accession>
<dbReference type="InterPro" id="IPR026983">
    <property type="entry name" value="DHC"/>
</dbReference>
<evidence type="ECO:0000313" key="3">
    <source>
        <dbReference type="Proteomes" id="UP001626550"/>
    </source>
</evidence>
<dbReference type="AlphaFoldDB" id="A0ABD2PXC9"/>
<proteinExistence type="predicted"/>
<evidence type="ECO:0000256" key="1">
    <source>
        <dbReference type="SAM" id="Coils"/>
    </source>
</evidence>
<keyword evidence="3" id="KW-1185">Reference proteome</keyword>
<dbReference type="Proteomes" id="UP001626550">
    <property type="component" value="Unassembled WGS sequence"/>
</dbReference>
<dbReference type="EMBL" id="JBJKFK010002037">
    <property type="protein sequence ID" value="KAL3311748.1"/>
    <property type="molecule type" value="Genomic_DNA"/>
</dbReference>
<name>A0ABD2PXC9_9PLAT</name>